<evidence type="ECO:0000313" key="3">
    <source>
        <dbReference type="EMBL" id="RIA43971.1"/>
    </source>
</evidence>
<accession>A0A397PE96</accession>
<evidence type="ECO:0000256" key="1">
    <source>
        <dbReference type="SAM" id="MobiDB-lite"/>
    </source>
</evidence>
<dbReference type="OrthoDB" id="8479795at2"/>
<gene>
    <name evidence="3" type="ORF">DFR49_2205</name>
</gene>
<keyword evidence="4" id="KW-1185">Reference proteome</keyword>
<name>A0A397PE96_9SPHN</name>
<dbReference type="EMBL" id="QXDC01000003">
    <property type="protein sequence ID" value="RIA43971.1"/>
    <property type="molecule type" value="Genomic_DNA"/>
</dbReference>
<reference evidence="3 4" key="1">
    <citation type="submission" date="2018-08" db="EMBL/GenBank/DDBJ databases">
        <title>Genomic Encyclopedia of Type Strains, Phase IV (KMG-IV): sequencing the most valuable type-strain genomes for metagenomic binning, comparative biology and taxonomic classification.</title>
        <authorList>
            <person name="Goeker M."/>
        </authorList>
    </citation>
    <scope>NUCLEOTIDE SEQUENCE [LARGE SCALE GENOMIC DNA]</scope>
    <source>
        <strain evidence="3 4">DSM 25527</strain>
    </source>
</reference>
<evidence type="ECO:0000313" key="4">
    <source>
        <dbReference type="Proteomes" id="UP000266568"/>
    </source>
</evidence>
<evidence type="ECO:0000259" key="2">
    <source>
        <dbReference type="Pfam" id="PF09361"/>
    </source>
</evidence>
<protein>
    <submittedName>
        <fullName evidence="3">Phasin family protein</fullName>
    </submittedName>
</protein>
<dbReference type="NCBIfam" id="TIGR01841">
    <property type="entry name" value="phasin"/>
    <property type="match status" value="1"/>
</dbReference>
<dbReference type="InterPro" id="IPR018968">
    <property type="entry name" value="Phasin"/>
</dbReference>
<dbReference type="Proteomes" id="UP000266568">
    <property type="component" value="Unassembled WGS sequence"/>
</dbReference>
<dbReference type="Pfam" id="PF09361">
    <property type="entry name" value="Phasin_2"/>
    <property type="match status" value="1"/>
</dbReference>
<organism evidence="3 4">
    <name type="scientific">Hephaestia caeni</name>
    <dbReference type="NCBI Taxonomy" id="645617"/>
    <lineage>
        <taxon>Bacteria</taxon>
        <taxon>Pseudomonadati</taxon>
        <taxon>Pseudomonadota</taxon>
        <taxon>Alphaproteobacteria</taxon>
        <taxon>Sphingomonadales</taxon>
        <taxon>Sphingomonadaceae</taxon>
        <taxon>Hephaestia</taxon>
    </lineage>
</organism>
<comment type="caution">
    <text evidence="3">The sequence shown here is derived from an EMBL/GenBank/DDBJ whole genome shotgun (WGS) entry which is preliminary data.</text>
</comment>
<proteinExistence type="predicted"/>
<feature type="region of interest" description="Disordered" evidence="1">
    <location>
        <begin position="1"/>
        <end position="70"/>
    </location>
</feature>
<sequence>MARKDTPSKQTAAAPRPVAKPASAPKKRPVAAPATSLPPVAATINESSAFAASAAADKEPEPMEDTVKKTTAQAQTLFADFNDRAKAAVEKGTKLFDEANDFAKGNIEAIVESSKIAAKGFEALGQDSAEYGRKSFEDATATLKQFAAVKSPAEFFKLQSDYVRSAFDAVVAETSKKTEAVLKLAGDVAQPLSNRAAVAAEKIKLSA</sequence>
<dbReference type="AlphaFoldDB" id="A0A397PE96"/>
<dbReference type="InterPro" id="IPR010127">
    <property type="entry name" value="Phasin_subfam-1"/>
</dbReference>
<dbReference type="RefSeq" id="WP_119035749.1">
    <property type="nucleotide sequence ID" value="NZ_QXDC01000003.1"/>
</dbReference>
<feature type="domain" description="Phasin" evidence="2">
    <location>
        <begin position="98"/>
        <end position="195"/>
    </location>
</feature>
<feature type="compositionally biased region" description="Basic and acidic residues" evidence="1">
    <location>
        <begin position="56"/>
        <end position="68"/>
    </location>
</feature>